<dbReference type="InterPro" id="IPR007361">
    <property type="entry name" value="DUF427"/>
</dbReference>
<accession>A0A0D2JIK6</accession>
<dbReference type="AlphaFoldDB" id="A0A0D2JIK6"/>
<gene>
    <name evidence="2" type="ORF">Z520_11260</name>
</gene>
<dbReference type="PANTHER" id="PTHR34310">
    <property type="entry name" value="DUF427 DOMAIN PROTEIN (AFU_ORTHOLOGUE AFUA_3G02220)"/>
    <property type="match status" value="1"/>
</dbReference>
<reference evidence="2 3" key="1">
    <citation type="submission" date="2015-01" db="EMBL/GenBank/DDBJ databases">
        <title>The Genome Sequence of Fonsecaea multimorphosa CBS 102226.</title>
        <authorList>
            <consortium name="The Broad Institute Genomics Platform"/>
            <person name="Cuomo C."/>
            <person name="de Hoog S."/>
            <person name="Gorbushina A."/>
            <person name="Stielow B."/>
            <person name="Teixiera M."/>
            <person name="Abouelleil A."/>
            <person name="Chapman S.B."/>
            <person name="Priest M."/>
            <person name="Young S.K."/>
            <person name="Wortman J."/>
            <person name="Nusbaum C."/>
            <person name="Birren B."/>
        </authorList>
    </citation>
    <scope>NUCLEOTIDE SEQUENCE [LARGE SCALE GENOMIC DNA]</scope>
    <source>
        <strain evidence="2 3">CBS 102226</strain>
    </source>
</reference>
<evidence type="ECO:0000313" key="3">
    <source>
        <dbReference type="Proteomes" id="UP000053411"/>
    </source>
</evidence>
<sequence>MPTATATVGSKILASTSDYQTVEGNVYFPPSSLVDQSALSTSHTHSTCPWKGKASYYDITVDGKTLKDAAWYYPSPKDKAQHIKDYVAFCE</sequence>
<dbReference type="Proteomes" id="UP000053411">
    <property type="component" value="Unassembled WGS sequence"/>
</dbReference>
<dbReference type="OrthoDB" id="18996at2759"/>
<dbReference type="EMBL" id="KN848098">
    <property type="protein sequence ID" value="KIX92987.1"/>
    <property type="molecule type" value="Genomic_DNA"/>
</dbReference>
<protein>
    <recommendedName>
        <fullName evidence="1">DUF427 domain-containing protein</fullName>
    </recommendedName>
</protein>
<keyword evidence="3" id="KW-1185">Reference proteome</keyword>
<dbReference type="Pfam" id="PF04248">
    <property type="entry name" value="NTP_transf_9"/>
    <property type="match status" value="1"/>
</dbReference>
<evidence type="ECO:0000313" key="2">
    <source>
        <dbReference type="EMBL" id="KIX92987.1"/>
    </source>
</evidence>
<evidence type="ECO:0000259" key="1">
    <source>
        <dbReference type="Pfam" id="PF04248"/>
    </source>
</evidence>
<feature type="domain" description="DUF427" evidence="1">
    <location>
        <begin position="5"/>
        <end position="90"/>
    </location>
</feature>
<proteinExistence type="predicted"/>
<dbReference type="InterPro" id="IPR038694">
    <property type="entry name" value="DUF427_sf"/>
</dbReference>
<dbReference type="RefSeq" id="XP_016627110.1">
    <property type="nucleotide sequence ID" value="XM_016781749.1"/>
</dbReference>
<organism evidence="2 3">
    <name type="scientific">Fonsecaea multimorphosa CBS 102226</name>
    <dbReference type="NCBI Taxonomy" id="1442371"/>
    <lineage>
        <taxon>Eukaryota</taxon>
        <taxon>Fungi</taxon>
        <taxon>Dikarya</taxon>
        <taxon>Ascomycota</taxon>
        <taxon>Pezizomycotina</taxon>
        <taxon>Eurotiomycetes</taxon>
        <taxon>Chaetothyriomycetidae</taxon>
        <taxon>Chaetothyriales</taxon>
        <taxon>Herpotrichiellaceae</taxon>
        <taxon>Fonsecaea</taxon>
    </lineage>
</organism>
<dbReference type="PANTHER" id="PTHR34310:SF5">
    <property type="entry name" value="DUF427 DOMAIN PROTEIN (AFU_ORTHOLOGUE AFUA_3G02220)"/>
    <property type="match status" value="1"/>
</dbReference>
<dbReference type="GeneID" id="27717006"/>
<dbReference type="VEuPathDB" id="FungiDB:Z520_11260"/>
<name>A0A0D2JIK6_9EURO</name>
<dbReference type="Gene3D" id="2.170.150.40">
    <property type="entry name" value="Domain of unknown function (DUF427)"/>
    <property type="match status" value="1"/>
</dbReference>